<comment type="caution">
    <text evidence="12">The sequence shown here is derived from an EMBL/GenBank/DDBJ whole genome shotgun (WGS) entry which is preliminary data.</text>
</comment>
<feature type="transmembrane region" description="Helical" evidence="9">
    <location>
        <begin position="91"/>
        <end position="110"/>
    </location>
</feature>
<dbReference type="GO" id="GO:0140359">
    <property type="term" value="F:ABC-type transporter activity"/>
    <property type="evidence" value="ECO:0007669"/>
    <property type="project" value="InterPro"/>
</dbReference>
<reference evidence="12" key="1">
    <citation type="submission" date="2018-10" db="EMBL/GenBank/DDBJ databases">
        <title>Effector identification in a new, highly contiguous assembly of the strawberry crown rot pathogen Phytophthora cactorum.</title>
        <authorList>
            <person name="Armitage A.D."/>
            <person name="Nellist C.F."/>
            <person name="Bates H."/>
            <person name="Vickerstaff R.J."/>
            <person name="Harrison R.J."/>
        </authorList>
    </citation>
    <scope>NUCLEOTIDE SEQUENCE</scope>
    <source>
        <strain evidence="12">P415</strain>
    </source>
</reference>
<dbReference type="GO" id="GO:0005524">
    <property type="term" value="F:ATP binding"/>
    <property type="evidence" value="ECO:0007669"/>
    <property type="project" value="UniProtKB-KW"/>
</dbReference>
<keyword evidence="6 9" id="KW-1133">Transmembrane helix</keyword>
<dbReference type="CDD" id="cd18605">
    <property type="entry name" value="ABC_6TM_MRP7_D2_like"/>
    <property type="match status" value="1"/>
</dbReference>
<dbReference type="VEuPathDB" id="FungiDB:PC110_g5809"/>
<keyword evidence="3 9" id="KW-0812">Transmembrane</keyword>
<dbReference type="InterPro" id="IPR050173">
    <property type="entry name" value="ABC_transporter_C-like"/>
</dbReference>
<comment type="subcellular location">
    <subcellularLocation>
        <location evidence="1">Membrane</location>
    </subcellularLocation>
</comment>
<evidence type="ECO:0000256" key="9">
    <source>
        <dbReference type="SAM" id="Phobius"/>
    </source>
</evidence>
<feature type="transmembrane region" description="Helical" evidence="9">
    <location>
        <begin position="276"/>
        <end position="296"/>
    </location>
</feature>
<evidence type="ECO:0000256" key="4">
    <source>
        <dbReference type="ARBA" id="ARBA00022741"/>
    </source>
</evidence>
<feature type="transmembrane region" description="Helical" evidence="9">
    <location>
        <begin position="154"/>
        <end position="174"/>
    </location>
</feature>
<feature type="domain" description="ABC transmembrane type-1" evidence="11">
    <location>
        <begin position="277"/>
        <end position="558"/>
    </location>
</feature>
<dbReference type="Gene3D" id="1.20.1560.10">
    <property type="entry name" value="ABC transporter type 1, transmembrane domain"/>
    <property type="match status" value="3"/>
</dbReference>
<dbReference type="EMBL" id="RCML01000052">
    <property type="protein sequence ID" value="KAG2995067.1"/>
    <property type="molecule type" value="Genomic_DNA"/>
</dbReference>
<feature type="transmembrane region" description="Helical" evidence="9">
    <location>
        <begin position="393"/>
        <end position="410"/>
    </location>
</feature>
<evidence type="ECO:0000256" key="6">
    <source>
        <dbReference type="ARBA" id="ARBA00022989"/>
    </source>
</evidence>
<dbReference type="PANTHER" id="PTHR24223:SF441">
    <property type="match status" value="1"/>
</dbReference>
<protein>
    <recommendedName>
        <fullName evidence="14">P-loop containing nucleoside triphosphate hydrolase</fullName>
    </recommendedName>
</protein>
<dbReference type="GO" id="GO:0016887">
    <property type="term" value="F:ATP hydrolysis activity"/>
    <property type="evidence" value="ECO:0007669"/>
    <property type="project" value="InterPro"/>
</dbReference>
<evidence type="ECO:0008006" key="14">
    <source>
        <dbReference type="Google" id="ProtNLM"/>
    </source>
</evidence>
<dbReference type="PROSITE" id="PS50929">
    <property type="entry name" value="ABC_TM1F"/>
    <property type="match status" value="2"/>
</dbReference>
<dbReference type="Pfam" id="PF00664">
    <property type="entry name" value="ABC_membrane"/>
    <property type="match status" value="3"/>
</dbReference>
<dbReference type="VEuPathDB" id="FungiDB:PC110_g306"/>
<feature type="transmembrane region" description="Helical" evidence="9">
    <location>
        <begin position="500"/>
        <end position="523"/>
    </location>
</feature>
<dbReference type="CDD" id="cd18598">
    <property type="entry name" value="ABC_6TM_MRP7_D1_like"/>
    <property type="match status" value="1"/>
</dbReference>
<evidence type="ECO:0000256" key="8">
    <source>
        <dbReference type="SAM" id="MobiDB-lite"/>
    </source>
</evidence>
<dbReference type="InterPro" id="IPR011527">
    <property type="entry name" value="ABC1_TM_dom"/>
</dbReference>
<accession>A0A8T1GMN0</accession>
<evidence type="ECO:0000256" key="5">
    <source>
        <dbReference type="ARBA" id="ARBA00022840"/>
    </source>
</evidence>
<feature type="domain" description="ABC transporter" evidence="10">
    <location>
        <begin position="1118"/>
        <end position="1378"/>
    </location>
</feature>
<dbReference type="GO" id="GO:0016020">
    <property type="term" value="C:membrane"/>
    <property type="evidence" value="ECO:0007669"/>
    <property type="project" value="UniProtKB-SubCell"/>
</dbReference>
<dbReference type="PROSITE" id="PS00211">
    <property type="entry name" value="ABC_TRANSPORTER_1"/>
    <property type="match status" value="2"/>
</dbReference>
<dbReference type="InterPro" id="IPR003439">
    <property type="entry name" value="ABC_transporter-like_ATP-bd"/>
</dbReference>
<evidence type="ECO:0000256" key="3">
    <source>
        <dbReference type="ARBA" id="ARBA00022692"/>
    </source>
</evidence>
<feature type="transmembrane region" description="Helical" evidence="9">
    <location>
        <begin position="416"/>
        <end position="436"/>
    </location>
</feature>
<feature type="compositionally biased region" description="Acidic residues" evidence="8">
    <location>
        <begin position="897"/>
        <end position="917"/>
    </location>
</feature>
<feature type="domain" description="ABC transmembrane type-1" evidence="11">
    <location>
        <begin position="944"/>
        <end position="1194"/>
    </location>
</feature>
<sequence length="1387" mass="153177">MRLLSVYCVELNGSALSPAQCSQLVALQGSQLILLLLSMRKVLHLAGGRTRGFRYWNEVDVVLFVLHLTSVMAAAACSVAVAGVASLRHSSASLVVGASVAVAAWSFYTVEIVLEFLQHKRGCKVVTLVVVLVALEELVLRGRPVQSDMLVVTLVHWKAMISVAVAVFAVLRVLTYQPNGGRTGDYESLKRKTTMESPLDRVGWLSQLSYHWISPFIALGKKRRLEMEDVPNLPLRDTTSVAAERFEKELQREFREYRVSDRSFLRVTRRLYGTDVLVFAVWSTANKAIGLASPLLLKLFLDWADSSNPSLSTGYYLAAAMVARSILSAVSGTQYNLAWKRFDLRVRAGLVSAIYARTLELSSQGRRQAGGLGRITNLLSVDVGRIVGIPSTLFDMVLIPAEIAVALILLSKAVSVAFVAGVAVLAVMLPLQTVLGRKIQSVTADMMHFRDERVGLAAESLKAIRTLKLLGWVTSRLESMSQSRALETGRLQVRKYLDAFCVFFWASTPVIVQVSVFATAVFSGRDISAADAFTAIALLDRLVFPMNYFPWIINGFLEAKVSALRIRAFLFDREDDKNIISERSYEPPSNPSEQQQQQGNTVVSIRDYEFGWGSVKDDTKEDDGTDGSNAETPLLMEDSPSSPSSRHQFVLRIKQLQLQPGSIYVVCGPVGSGKSSLLLALLGEMPRRSSNSPGLYKRQTSPRCSYSPQTPWLFRGSVQANITLCNEDDESFGEEDRVDRGRYERVLRACELNVDLRTMRPPYNVAESGSNFSGGQRARINLARALYQRAELYLLDDPLSGLDVTTASKVVTNCFMSGSSIFPKDAAVVIVTHSLHLLPLFPADTQILVMDDGYIVEQGTYYNLKTKDPPSRLMTLLKSSPNEEKNNSSSQTTEESKEADDQEEEPKEATEEQSSDEEEHRESGVVGWHVWRAYSLDVGWALSAVIVLAVATMQISRNSLDWWIAVYTNGNHSITPREFALVLLYIAGANIAAVFFRSFLFAYGGLRAARATYNKLVQSVFAAPLRFFERTPTGRVLNRLSGDTYAVDESLPFILNIFLRDAADVRDYRPSSRHLKRLDAATQSPLLAMFTDTLDGLTVLRAARKQQQYSYGYGVRLNRSQRVSFLSSTTGAWFGLRLDMLGVCVTSFVAVFAVADFNLTGSVNPGILGLTLTYALPIVGKLNAILNSFVDTERQMIAVERVKEYTDLEPEEAVVGAGDLKKTSELPYVWPTAGHISIKALTVTYGPSAQNSDNIDAEWEWLDRGLDTILEGGAEEQAATFSQGQAQLLCIARALLRPSKVLCIDEATASIDHETERAISQAIASEFSTSTVLTVAHRIQTIMHCDRVLLLDNGRVAESGDPKELAKNPQSLFYRLANSSVSETELL</sequence>
<evidence type="ECO:0000313" key="12">
    <source>
        <dbReference type="EMBL" id="KAG2995067.1"/>
    </source>
</evidence>
<dbReference type="SUPFAM" id="SSF52540">
    <property type="entry name" value="P-loop containing nucleoside triphosphate hydrolases"/>
    <property type="match status" value="2"/>
</dbReference>
<feature type="transmembrane region" description="Helical" evidence="9">
    <location>
        <begin position="535"/>
        <end position="557"/>
    </location>
</feature>
<feature type="region of interest" description="Disordered" evidence="8">
    <location>
        <begin position="873"/>
        <end position="922"/>
    </location>
</feature>
<name>A0A8T1GMN0_9STRA</name>
<feature type="transmembrane region" description="Helical" evidence="9">
    <location>
        <begin position="122"/>
        <end position="142"/>
    </location>
</feature>
<feature type="transmembrane region" description="Helical" evidence="9">
    <location>
        <begin position="316"/>
        <end position="337"/>
    </location>
</feature>
<organism evidence="12 13">
    <name type="scientific">Phytophthora cactorum</name>
    <dbReference type="NCBI Taxonomy" id="29920"/>
    <lineage>
        <taxon>Eukaryota</taxon>
        <taxon>Sar</taxon>
        <taxon>Stramenopiles</taxon>
        <taxon>Oomycota</taxon>
        <taxon>Peronosporomycetes</taxon>
        <taxon>Peronosporales</taxon>
        <taxon>Peronosporaceae</taxon>
        <taxon>Phytophthora</taxon>
    </lineage>
</organism>
<evidence type="ECO:0000313" key="13">
    <source>
        <dbReference type="Proteomes" id="UP000697107"/>
    </source>
</evidence>
<evidence type="ECO:0000256" key="7">
    <source>
        <dbReference type="ARBA" id="ARBA00023136"/>
    </source>
</evidence>
<dbReference type="InterPro" id="IPR027417">
    <property type="entry name" value="P-loop_NTPase"/>
</dbReference>
<dbReference type="PROSITE" id="PS50893">
    <property type="entry name" value="ABC_TRANSPORTER_2"/>
    <property type="match status" value="2"/>
</dbReference>
<feature type="transmembrane region" description="Helical" evidence="9">
    <location>
        <begin position="1134"/>
        <end position="1155"/>
    </location>
</feature>
<feature type="transmembrane region" description="Helical" evidence="9">
    <location>
        <begin position="979"/>
        <end position="1000"/>
    </location>
</feature>
<dbReference type="SMART" id="SM00382">
    <property type="entry name" value="AAA"/>
    <property type="match status" value="1"/>
</dbReference>
<dbReference type="Proteomes" id="UP000697107">
    <property type="component" value="Unassembled WGS sequence"/>
</dbReference>
<dbReference type="Gene3D" id="3.40.50.300">
    <property type="entry name" value="P-loop containing nucleotide triphosphate hydrolases"/>
    <property type="match status" value="2"/>
</dbReference>
<dbReference type="InterPro" id="IPR017871">
    <property type="entry name" value="ABC_transporter-like_CS"/>
</dbReference>
<dbReference type="Pfam" id="PF00005">
    <property type="entry name" value="ABC_tran"/>
    <property type="match status" value="2"/>
</dbReference>
<evidence type="ECO:0000259" key="11">
    <source>
        <dbReference type="PROSITE" id="PS50929"/>
    </source>
</evidence>
<proteinExistence type="predicted"/>
<evidence type="ECO:0000256" key="1">
    <source>
        <dbReference type="ARBA" id="ARBA00004370"/>
    </source>
</evidence>
<dbReference type="PANTHER" id="PTHR24223">
    <property type="entry name" value="ATP-BINDING CASSETTE SUB-FAMILY C"/>
    <property type="match status" value="1"/>
</dbReference>
<feature type="region of interest" description="Disordered" evidence="8">
    <location>
        <begin position="581"/>
        <end position="600"/>
    </location>
</feature>
<dbReference type="InterPro" id="IPR036640">
    <property type="entry name" value="ABC1_TM_sf"/>
</dbReference>
<evidence type="ECO:0000259" key="10">
    <source>
        <dbReference type="PROSITE" id="PS50893"/>
    </source>
</evidence>
<feature type="transmembrane region" description="Helical" evidence="9">
    <location>
        <begin position="61"/>
        <end position="85"/>
    </location>
</feature>
<gene>
    <name evidence="12" type="ORF">PC118_g3159</name>
</gene>
<keyword evidence="2" id="KW-0813">Transport</keyword>
<keyword evidence="4" id="KW-0547">Nucleotide-binding</keyword>
<dbReference type="InterPro" id="IPR003593">
    <property type="entry name" value="AAA+_ATPase"/>
</dbReference>
<feature type="domain" description="ABC transporter" evidence="10">
    <location>
        <begin position="634"/>
        <end position="877"/>
    </location>
</feature>
<dbReference type="FunFam" id="1.20.1560.10:FF:000107">
    <property type="entry name" value="ABC transporter C family member 13"/>
    <property type="match status" value="1"/>
</dbReference>
<keyword evidence="7 9" id="KW-0472">Membrane</keyword>
<feature type="region of interest" description="Disordered" evidence="8">
    <location>
        <begin position="613"/>
        <end position="646"/>
    </location>
</feature>
<dbReference type="SUPFAM" id="SSF90123">
    <property type="entry name" value="ABC transporter transmembrane region"/>
    <property type="match status" value="2"/>
</dbReference>
<feature type="transmembrane region" description="Helical" evidence="9">
    <location>
        <begin position="938"/>
        <end position="956"/>
    </location>
</feature>
<evidence type="ECO:0000256" key="2">
    <source>
        <dbReference type="ARBA" id="ARBA00022448"/>
    </source>
</evidence>
<keyword evidence="5" id="KW-0067">ATP-binding</keyword>
<feature type="transmembrane region" description="Helical" evidence="9">
    <location>
        <begin position="1167"/>
        <end position="1186"/>
    </location>
</feature>